<sequence length="294" mass="34454">MIKWKSIDKVEGSLLYVPEHQACRYYGDFHPYIFRSAVLKKGNKFHDGLSRESFIVFLLSGVMRVSCSSGGGEMSSGEMKHICKSCQYVFSALEDCELMICETSSSLNLCSQFTLDHLNNEELSEKEVKNYVSLKICSQLWEMLLHFRAVYNAGLKCLHYQKLKRDEMFLYLRAYYKKHDLALFFREFLGEDHSFMRYVLSNVDDCATLEDLIAGSNMSRSTFIRHFKEVFKEAPSKWMLRRKSENIIQDIRFTMIPFSELSEKYKFSSPAYFTTFCKKNFGKTPQQLRDEQTD</sequence>
<dbReference type="SUPFAM" id="SSF46689">
    <property type="entry name" value="Homeodomain-like"/>
    <property type="match status" value="1"/>
</dbReference>
<organism evidence="5 6">
    <name type="scientific">Candidatus Paraprevotella stercoravium</name>
    <dbReference type="NCBI Taxonomy" id="2838725"/>
    <lineage>
        <taxon>Bacteria</taxon>
        <taxon>Pseudomonadati</taxon>
        <taxon>Bacteroidota</taxon>
        <taxon>Bacteroidia</taxon>
        <taxon>Bacteroidales</taxon>
        <taxon>Prevotellaceae</taxon>
        <taxon>Paraprevotella</taxon>
    </lineage>
</organism>
<dbReference type="GO" id="GO:0043565">
    <property type="term" value="F:sequence-specific DNA binding"/>
    <property type="evidence" value="ECO:0007669"/>
    <property type="project" value="InterPro"/>
</dbReference>
<dbReference type="Pfam" id="PF12833">
    <property type="entry name" value="HTH_18"/>
    <property type="match status" value="1"/>
</dbReference>
<evidence type="ECO:0000259" key="4">
    <source>
        <dbReference type="PROSITE" id="PS01124"/>
    </source>
</evidence>
<dbReference type="InterPro" id="IPR018060">
    <property type="entry name" value="HTH_AraC"/>
</dbReference>
<evidence type="ECO:0000256" key="2">
    <source>
        <dbReference type="ARBA" id="ARBA00023125"/>
    </source>
</evidence>
<feature type="domain" description="HTH araC/xylS-type" evidence="4">
    <location>
        <begin position="193"/>
        <end position="291"/>
    </location>
</feature>
<evidence type="ECO:0000313" key="6">
    <source>
        <dbReference type="Proteomes" id="UP000823865"/>
    </source>
</evidence>
<dbReference type="InterPro" id="IPR009057">
    <property type="entry name" value="Homeodomain-like_sf"/>
</dbReference>
<keyword evidence="2" id="KW-0238">DNA-binding</keyword>
<reference evidence="5" key="2">
    <citation type="submission" date="2021-04" db="EMBL/GenBank/DDBJ databases">
        <authorList>
            <person name="Gilroy R."/>
        </authorList>
    </citation>
    <scope>NUCLEOTIDE SEQUENCE</scope>
    <source>
        <strain evidence="5">G3-2149</strain>
    </source>
</reference>
<dbReference type="PROSITE" id="PS01124">
    <property type="entry name" value="HTH_ARAC_FAMILY_2"/>
    <property type="match status" value="1"/>
</dbReference>
<dbReference type="Proteomes" id="UP000823865">
    <property type="component" value="Unassembled WGS sequence"/>
</dbReference>
<proteinExistence type="predicted"/>
<protein>
    <submittedName>
        <fullName evidence="5">Helix-turn-helix transcriptional regulator</fullName>
    </submittedName>
</protein>
<reference evidence="5" key="1">
    <citation type="journal article" date="2021" name="PeerJ">
        <title>Extensive microbial diversity within the chicken gut microbiome revealed by metagenomics and culture.</title>
        <authorList>
            <person name="Gilroy R."/>
            <person name="Ravi A."/>
            <person name="Getino M."/>
            <person name="Pursley I."/>
            <person name="Horton D.L."/>
            <person name="Alikhan N.F."/>
            <person name="Baker D."/>
            <person name="Gharbi K."/>
            <person name="Hall N."/>
            <person name="Watson M."/>
            <person name="Adriaenssens E.M."/>
            <person name="Foster-Nyarko E."/>
            <person name="Jarju S."/>
            <person name="Secka A."/>
            <person name="Antonio M."/>
            <person name="Oren A."/>
            <person name="Chaudhuri R.R."/>
            <person name="La Ragione R."/>
            <person name="Hildebrand F."/>
            <person name="Pallen M.J."/>
        </authorList>
    </citation>
    <scope>NUCLEOTIDE SEQUENCE</scope>
    <source>
        <strain evidence="5">G3-2149</strain>
    </source>
</reference>
<dbReference type="SMART" id="SM00342">
    <property type="entry name" value="HTH_ARAC"/>
    <property type="match status" value="1"/>
</dbReference>
<dbReference type="AlphaFoldDB" id="A0A9E2P0Y2"/>
<evidence type="ECO:0000256" key="1">
    <source>
        <dbReference type="ARBA" id="ARBA00023015"/>
    </source>
</evidence>
<dbReference type="PANTHER" id="PTHR47504">
    <property type="entry name" value="RIGHT ORIGIN-BINDING PROTEIN"/>
    <property type="match status" value="1"/>
</dbReference>
<comment type="caution">
    <text evidence="5">The sequence shown here is derived from an EMBL/GenBank/DDBJ whole genome shotgun (WGS) entry which is preliminary data.</text>
</comment>
<name>A0A9E2P0Y2_9BACT</name>
<keyword evidence="3" id="KW-0804">Transcription</keyword>
<evidence type="ECO:0000313" key="5">
    <source>
        <dbReference type="EMBL" id="MBU3853173.1"/>
    </source>
</evidence>
<dbReference type="Gene3D" id="1.10.10.60">
    <property type="entry name" value="Homeodomain-like"/>
    <property type="match status" value="1"/>
</dbReference>
<keyword evidence="1" id="KW-0805">Transcription regulation</keyword>
<evidence type="ECO:0000256" key="3">
    <source>
        <dbReference type="ARBA" id="ARBA00023163"/>
    </source>
</evidence>
<gene>
    <name evidence="5" type="ORF">H9789_05045</name>
</gene>
<accession>A0A9E2P0Y2</accession>
<dbReference type="PANTHER" id="PTHR47504:SF5">
    <property type="entry name" value="RIGHT ORIGIN-BINDING PROTEIN"/>
    <property type="match status" value="1"/>
</dbReference>
<dbReference type="InterPro" id="IPR050959">
    <property type="entry name" value="MarA-like"/>
</dbReference>
<dbReference type="EMBL" id="JAHLFU010000096">
    <property type="protein sequence ID" value="MBU3853173.1"/>
    <property type="molecule type" value="Genomic_DNA"/>
</dbReference>
<dbReference type="GO" id="GO:0003700">
    <property type="term" value="F:DNA-binding transcription factor activity"/>
    <property type="evidence" value="ECO:0007669"/>
    <property type="project" value="InterPro"/>
</dbReference>